<evidence type="ECO:0000256" key="1">
    <source>
        <dbReference type="ARBA" id="ARBA00001554"/>
    </source>
</evidence>
<comment type="caution">
    <text evidence="8">The sequence shown here is derived from an EMBL/GenBank/DDBJ whole genome shotgun (WGS) entry which is preliminary data.</text>
</comment>
<evidence type="ECO:0000256" key="2">
    <source>
        <dbReference type="ARBA" id="ARBA00006472"/>
    </source>
</evidence>
<evidence type="ECO:0000313" key="9">
    <source>
        <dbReference type="Proteomes" id="UP000294508"/>
    </source>
</evidence>
<comment type="similarity">
    <text evidence="2">Belongs to the pterin-4-alpha-carbinolamine dehydratase family.</text>
</comment>
<reference evidence="8 9" key="1">
    <citation type="journal article" date="2015" name="Stand. Genomic Sci.">
        <title>Genomic Encyclopedia of Bacterial and Archaeal Type Strains, Phase III: the genomes of soil and plant-associated and newly described type strains.</title>
        <authorList>
            <person name="Whitman W.B."/>
            <person name="Woyke T."/>
            <person name="Klenk H.P."/>
            <person name="Zhou Y."/>
            <person name="Lilburn T.G."/>
            <person name="Beck B.J."/>
            <person name="De Vos P."/>
            <person name="Vandamme P."/>
            <person name="Eisen J.A."/>
            <person name="Garrity G."/>
            <person name="Hugenholtz P."/>
            <person name="Kyrpides N.C."/>
        </authorList>
    </citation>
    <scope>NUCLEOTIDE SEQUENCE [LARGE SCALE GENOMIC DNA]</scope>
    <source>
        <strain evidence="8 9">VKM Ac-2572</strain>
    </source>
</reference>
<keyword evidence="9" id="KW-1185">Reference proteome</keyword>
<dbReference type="InterPro" id="IPR036428">
    <property type="entry name" value="PCD_sf"/>
</dbReference>
<dbReference type="EMBL" id="SLWN01000021">
    <property type="protein sequence ID" value="TCO15747.1"/>
    <property type="molecule type" value="Genomic_DNA"/>
</dbReference>
<dbReference type="InterPro" id="IPR029068">
    <property type="entry name" value="Glyas_Bleomycin-R_OHBP_Dase"/>
</dbReference>
<gene>
    <name evidence="8" type="ORF">EV652_121120</name>
</gene>
<evidence type="ECO:0000313" key="8">
    <source>
        <dbReference type="EMBL" id="TCO15747.1"/>
    </source>
</evidence>
<dbReference type="AlphaFoldDB" id="A0A4R2GXJ9"/>
<name>A0A4R2GXJ9_9ACTN</name>
<dbReference type="GO" id="GO:0006729">
    <property type="term" value="P:tetrahydrobiopterin biosynthetic process"/>
    <property type="evidence" value="ECO:0007669"/>
    <property type="project" value="InterPro"/>
</dbReference>
<dbReference type="GO" id="GO:0008124">
    <property type="term" value="F:4-alpha-hydroxytetrahydrobiopterin dehydratase activity"/>
    <property type="evidence" value="ECO:0007669"/>
    <property type="project" value="UniProtKB-EC"/>
</dbReference>
<dbReference type="RefSeq" id="WP_132215729.1">
    <property type="nucleotide sequence ID" value="NZ_SLWN01000021.1"/>
</dbReference>
<dbReference type="EC" id="4.2.1.96" evidence="3"/>
<dbReference type="SUPFAM" id="SSF54593">
    <property type="entry name" value="Glyoxalase/Bleomycin resistance protein/Dihydroxybiphenyl dioxygenase"/>
    <property type="match status" value="1"/>
</dbReference>
<proteinExistence type="inferred from homology"/>
<dbReference type="Pfam" id="PF01329">
    <property type="entry name" value="Pterin_4a"/>
    <property type="match status" value="1"/>
</dbReference>
<sequence length="257" mass="27640">MTTQVLTGQQIAAADLDGWTLLLSFGQGGLETRIHTESFTQGLRIVESIGQAAEALGHHADLDLRPFQVDVRLSSRDGGGVTETDVTLARQITDIVAAAGADLECSSLTRIELGLDTPAYDKIAPFWAAVLDSHHVIGTEDWGDVGDPRTGLPMIWFQTADARSTQRVWHPHLWVDPAQVRPRIDAALAAGGTLVSDQGAPAAWVLSDPDGNHLYLCTWQPGDSALCDSQYRPGGTNWSTEADSERRHSTRPGVGTP</sequence>
<dbReference type="Proteomes" id="UP000294508">
    <property type="component" value="Unassembled WGS sequence"/>
</dbReference>
<evidence type="ECO:0000256" key="6">
    <source>
        <dbReference type="SAM" id="MobiDB-lite"/>
    </source>
</evidence>
<dbReference type="PANTHER" id="PTHR12599:SF0">
    <property type="entry name" value="PTERIN-4-ALPHA-CARBINOLAMINE DEHYDRATASE"/>
    <property type="match status" value="1"/>
</dbReference>
<evidence type="ECO:0000256" key="4">
    <source>
        <dbReference type="ARBA" id="ARBA00021735"/>
    </source>
</evidence>
<dbReference type="CDD" id="cd00488">
    <property type="entry name" value="PCD_DCoH"/>
    <property type="match status" value="1"/>
</dbReference>
<dbReference type="SUPFAM" id="SSF55248">
    <property type="entry name" value="PCD-like"/>
    <property type="match status" value="1"/>
</dbReference>
<dbReference type="Gene3D" id="3.10.180.10">
    <property type="entry name" value="2,3-Dihydroxybiphenyl 1,2-Dioxygenase, domain 1"/>
    <property type="match status" value="1"/>
</dbReference>
<feature type="region of interest" description="Disordered" evidence="6">
    <location>
        <begin position="235"/>
        <end position="257"/>
    </location>
</feature>
<dbReference type="Pfam" id="PF18029">
    <property type="entry name" value="Glyoxalase_6"/>
    <property type="match status" value="1"/>
</dbReference>
<dbReference type="OrthoDB" id="15077at2"/>
<dbReference type="InterPro" id="IPR001533">
    <property type="entry name" value="Pterin_deHydtase"/>
</dbReference>
<dbReference type="InterPro" id="IPR041581">
    <property type="entry name" value="Glyoxalase_6"/>
</dbReference>
<dbReference type="PANTHER" id="PTHR12599">
    <property type="entry name" value="PTERIN-4-ALPHA-CARBINOLAMINE DEHYDRATASE"/>
    <property type="match status" value="1"/>
</dbReference>
<comment type="catalytic activity">
    <reaction evidence="1">
        <text>(4aS,6R)-4a-hydroxy-L-erythro-5,6,7,8-tetrahydrobiopterin = (6R)-L-erythro-6,7-dihydrobiopterin + H2O</text>
        <dbReference type="Rhea" id="RHEA:11920"/>
        <dbReference type="ChEBI" id="CHEBI:15377"/>
        <dbReference type="ChEBI" id="CHEBI:15642"/>
        <dbReference type="ChEBI" id="CHEBI:43120"/>
        <dbReference type="EC" id="4.2.1.96"/>
    </reaction>
</comment>
<evidence type="ECO:0000256" key="5">
    <source>
        <dbReference type="ARBA" id="ARBA00023239"/>
    </source>
</evidence>
<accession>A0A4R2GXJ9</accession>
<protein>
    <recommendedName>
        <fullName evidence="4">Putative pterin-4-alpha-carbinolamine dehydratase</fullName>
        <ecNumber evidence="3">4.2.1.96</ecNumber>
    </recommendedName>
</protein>
<dbReference type="Gene3D" id="3.30.1360.20">
    <property type="entry name" value="Transcriptional coactivator/pterin dehydratase"/>
    <property type="match status" value="1"/>
</dbReference>
<evidence type="ECO:0000259" key="7">
    <source>
        <dbReference type="Pfam" id="PF18029"/>
    </source>
</evidence>
<evidence type="ECO:0000256" key="3">
    <source>
        <dbReference type="ARBA" id="ARBA00013252"/>
    </source>
</evidence>
<keyword evidence="5" id="KW-0456">Lyase</keyword>
<organism evidence="8 9">
    <name type="scientific">Kribbella steppae</name>
    <dbReference type="NCBI Taxonomy" id="2512223"/>
    <lineage>
        <taxon>Bacteria</taxon>
        <taxon>Bacillati</taxon>
        <taxon>Actinomycetota</taxon>
        <taxon>Actinomycetes</taxon>
        <taxon>Propionibacteriales</taxon>
        <taxon>Kribbellaceae</taxon>
        <taxon>Kribbella</taxon>
    </lineage>
</organism>
<feature type="domain" description="Glyoxalase-like" evidence="7">
    <location>
        <begin position="114"/>
        <end position="216"/>
    </location>
</feature>